<accession>A0A5P0ZGI1</accession>
<dbReference type="Proteomes" id="UP000380386">
    <property type="component" value="Unassembled WGS sequence"/>
</dbReference>
<organism evidence="1 2">
    <name type="scientific">Companilactobacillus mishanensis</name>
    <dbReference type="NCBI Taxonomy" id="2486008"/>
    <lineage>
        <taxon>Bacteria</taxon>
        <taxon>Bacillati</taxon>
        <taxon>Bacillota</taxon>
        <taxon>Bacilli</taxon>
        <taxon>Lactobacillales</taxon>
        <taxon>Lactobacillaceae</taxon>
        <taxon>Companilactobacillus</taxon>
    </lineage>
</organism>
<dbReference type="RefSeq" id="WP_153382461.1">
    <property type="nucleotide sequence ID" value="NZ_VDFL01000001.1"/>
</dbReference>
<protein>
    <submittedName>
        <fullName evidence="1">Uncharacterized protein</fullName>
    </submittedName>
</protein>
<comment type="caution">
    <text evidence="1">The sequence shown here is derived from an EMBL/GenBank/DDBJ whole genome shotgun (WGS) entry which is preliminary data.</text>
</comment>
<dbReference type="EMBL" id="VDFM01000003">
    <property type="protein sequence ID" value="MQS52119.1"/>
    <property type="molecule type" value="Genomic_DNA"/>
</dbReference>
<name>A0A5P0ZGI1_9LACO</name>
<reference evidence="1 2" key="1">
    <citation type="journal article" date="2019" name="Syst. Appl. Microbiol.">
        <title>Polyphasic characterization of two novel Lactobacillus spp. isolated from blown salami packages: Description of Lactobacillus halodurans sp. nov. and Lactobacillus salsicarnum sp. nov.</title>
        <authorList>
            <person name="Schuster J.A."/>
            <person name="Klingl A."/>
            <person name="Vogel R.F."/>
            <person name="Ehrmann M.A."/>
        </authorList>
    </citation>
    <scope>NUCLEOTIDE SEQUENCE [LARGE SCALE GENOMIC DNA]</scope>
    <source>
        <strain evidence="1 2">TMW 1.2118</strain>
    </source>
</reference>
<evidence type="ECO:0000313" key="1">
    <source>
        <dbReference type="EMBL" id="MQS52119.1"/>
    </source>
</evidence>
<dbReference type="AlphaFoldDB" id="A0A5P0ZGI1"/>
<evidence type="ECO:0000313" key="2">
    <source>
        <dbReference type="Proteomes" id="UP000380386"/>
    </source>
</evidence>
<proteinExistence type="predicted"/>
<gene>
    <name evidence="1" type="ORF">FHL02_03690</name>
</gene>
<sequence length="217" mass="24974">MKLNRYLHNSLYADDPTFGYRYIYDRKNKKMMVYGLPAEPTKALTGIIGMLSTAVAAMGGTWYAVPFILKGSGKLNLNNIGIITVLTLFLSIILVPIYQIWFESSIERCGELKDVEIKQKSLIQATNYYQDQILMDFEGDNKKSFLKNSRKSLFFKGELPIIFVYFGLIYILFTADEVLPFIVFLFILLIVSSLTTYMFVFAHWKISIMSKVLFPDE</sequence>